<dbReference type="InterPro" id="IPR050288">
    <property type="entry name" value="Cellulose_deg_GH3"/>
</dbReference>
<feature type="region of interest" description="Disordered" evidence="19">
    <location>
        <begin position="60"/>
        <end position="80"/>
    </location>
</feature>
<keyword evidence="9" id="KW-0136">Cellulose degradation</keyword>
<dbReference type="AlphaFoldDB" id="A0A1R3S0N3"/>
<dbReference type="InterPro" id="IPR002772">
    <property type="entry name" value="Glyco_hydro_3_C"/>
</dbReference>
<dbReference type="GO" id="GO:0008422">
    <property type="term" value="F:beta-glucosidase activity"/>
    <property type="evidence" value="ECO:0007669"/>
    <property type="project" value="UniProtKB-EC"/>
</dbReference>
<evidence type="ECO:0000256" key="4">
    <source>
        <dbReference type="ARBA" id="ARBA00005336"/>
    </source>
</evidence>
<dbReference type="VEuPathDB" id="FungiDB:ASPCADRAFT_39324"/>
<name>A0A1R3S0N3_ASPC5</name>
<dbReference type="PANTHER" id="PTHR42715:SF12">
    <property type="entry name" value="BETA-GLUCOSIDASE G-RELATED"/>
    <property type="match status" value="1"/>
</dbReference>
<dbReference type="SUPFAM" id="SSF52279">
    <property type="entry name" value="Beta-D-glucan exohydrolase, C-terminal domain"/>
    <property type="match status" value="1"/>
</dbReference>
<dbReference type="InterPro" id="IPR036962">
    <property type="entry name" value="Glyco_hydro_3_N_sf"/>
</dbReference>
<reference evidence="23" key="1">
    <citation type="journal article" date="2017" name="Genome Biol.">
        <title>Comparative genomics reveals high biological diversity and specific adaptations in the industrially and medically important fungal genus Aspergillus.</title>
        <authorList>
            <person name="de Vries R.P."/>
            <person name="Riley R."/>
            <person name="Wiebenga A."/>
            <person name="Aguilar-Osorio G."/>
            <person name="Amillis S."/>
            <person name="Uchima C.A."/>
            <person name="Anderluh G."/>
            <person name="Asadollahi M."/>
            <person name="Askin M."/>
            <person name="Barry K."/>
            <person name="Battaglia E."/>
            <person name="Bayram O."/>
            <person name="Benocci T."/>
            <person name="Braus-Stromeyer S.A."/>
            <person name="Caldana C."/>
            <person name="Canovas D."/>
            <person name="Cerqueira G.C."/>
            <person name="Chen F."/>
            <person name="Chen W."/>
            <person name="Choi C."/>
            <person name="Clum A."/>
            <person name="Dos Santos R.A."/>
            <person name="Damasio A.R."/>
            <person name="Diallinas G."/>
            <person name="Emri T."/>
            <person name="Fekete E."/>
            <person name="Flipphi M."/>
            <person name="Freyberg S."/>
            <person name="Gallo A."/>
            <person name="Gournas C."/>
            <person name="Habgood R."/>
            <person name="Hainaut M."/>
            <person name="Harispe M.L."/>
            <person name="Henrissat B."/>
            <person name="Hilden K.S."/>
            <person name="Hope R."/>
            <person name="Hossain A."/>
            <person name="Karabika E."/>
            <person name="Karaffa L."/>
            <person name="Karanyi Z."/>
            <person name="Krasevec N."/>
            <person name="Kuo A."/>
            <person name="Kusch H."/>
            <person name="LaButti K."/>
            <person name="Lagendijk E.L."/>
            <person name="Lapidus A."/>
            <person name="Levasseur A."/>
            <person name="Lindquist E."/>
            <person name="Lipzen A."/>
            <person name="Logrieco A.F."/>
            <person name="MacCabe A."/>
            <person name="Maekelae M.R."/>
            <person name="Malavazi I."/>
            <person name="Melin P."/>
            <person name="Meyer V."/>
            <person name="Mielnichuk N."/>
            <person name="Miskei M."/>
            <person name="Molnar A.P."/>
            <person name="Mule G."/>
            <person name="Ngan C.Y."/>
            <person name="Orejas M."/>
            <person name="Orosz E."/>
            <person name="Ouedraogo J.P."/>
            <person name="Overkamp K.M."/>
            <person name="Park H.-S."/>
            <person name="Perrone G."/>
            <person name="Piumi F."/>
            <person name="Punt P.J."/>
            <person name="Ram A.F."/>
            <person name="Ramon A."/>
            <person name="Rauscher S."/>
            <person name="Record E."/>
            <person name="Riano-Pachon D.M."/>
            <person name="Robert V."/>
            <person name="Roehrig J."/>
            <person name="Ruller R."/>
            <person name="Salamov A."/>
            <person name="Salih N.S."/>
            <person name="Samson R.A."/>
            <person name="Sandor E."/>
            <person name="Sanguinetti M."/>
            <person name="Schuetze T."/>
            <person name="Sepcic K."/>
            <person name="Shelest E."/>
            <person name="Sherlock G."/>
            <person name="Sophianopoulou V."/>
            <person name="Squina F.M."/>
            <person name="Sun H."/>
            <person name="Susca A."/>
            <person name="Todd R.B."/>
            <person name="Tsang A."/>
            <person name="Unkles S.E."/>
            <person name="van de Wiele N."/>
            <person name="van Rossen-Uffink D."/>
            <person name="Oliveira J.V."/>
            <person name="Vesth T.C."/>
            <person name="Visser J."/>
            <person name="Yu J.-H."/>
            <person name="Zhou M."/>
            <person name="Andersen M.R."/>
            <person name="Archer D.B."/>
            <person name="Baker S.E."/>
            <person name="Benoit I."/>
            <person name="Brakhage A.A."/>
            <person name="Braus G.H."/>
            <person name="Fischer R."/>
            <person name="Frisvad J.C."/>
            <person name="Goldman G.H."/>
            <person name="Houbraken J."/>
            <person name="Oakley B."/>
            <person name="Pocsi I."/>
            <person name="Scazzocchio C."/>
            <person name="Seiboth B."/>
            <person name="vanKuyk P.A."/>
            <person name="Wortman J."/>
            <person name="Dyer P.S."/>
            <person name="Grigoriev I.V."/>
        </authorList>
    </citation>
    <scope>NUCLEOTIDE SEQUENCE [LARGE SCALE GENOMIC DNA]</scope>
    <source>
        <strain evidence="23">ITEM 5010</strain>
    </source>
</reference>
<feature type="non-terminal residue" evidence="22">
    <location>
        <position position="1"/>
    </location>
</feature>
<keyword evidence="12" id="KW-0326">Glycosidase</keyword>
<keyword evidence="13" id="KW-0624">Polysaccharide degradation</keyword>
<keyword evidence="23" id="KW-1185">Reference proteome</keyword>
<evidence type="ECO:0000256" key="5">
    <source>
        <dbReference type="ARBA" id="ARBA00012744"/>
    </source>
</evidence>
<keyword evidence="6" id="KW-0964">Secreted</keyword>
<evidence type="ECO:0000256" key="11">
    <source>
        <dbReference type="ARBA" id="ARBA00023277"/>
    </source>
</evidence>
<evidence type="ECO:0000259" key="21">
    <source>
        <dbReference type="Pfam" id="PF01915"/>
    </source>
</evidence>
<evidence type="ECO:0000256" key="18">
    <source>
        <dbReference type="ARBA" id="ARBA00041808"/>
    </source>
</evidence>
<dbReference type="PRINTS" id="PR00133">
    <property type="entry name" value="GLHYDRLASE3"/>
</dbReference>
<organism evidence="22 23">
    <name type="scientific">Aspergillus carbonarius (strain ITEM 5010)</name>
    <dbReference type="NCBI Taxonomy" id="602072"/>
    <lineage>
        <taxon>Eukaryota</taxon>
        <taxon>Fungi</taxon>
        <taxon>Dikarya</taxon>
        <taxon>Ascomycota</taxon>
        <taxon>Pezizomycotina</taxon>
        <taxon>Eurotiomycetes</taxon>
        <taxon>Eurotiomycetidae</taxon>
        <taxon>Eurotiales</taxon>
        <taxon>Aspergillaceae</taxon>
        <taxon>Aspergillus</taxon>
        <taxon>Aspergillus subgen. Circumdati</taxon>
    </lineage>
</organism>
<dbReference type="OrthoDB" id="416222at2759"/>
<feature type="domain" description="Glycoside hydrolase family 3 C-terminal" evidence="21">
    <location>
        <begin position="262"/>
        <end position="449"/>
    </location>
</feature>
<dbReference type="InterPro" id="IPR001764">
    <property type="entry name" value="Glyco_hydro_3_N"/>
</dbReference>
<dbReference type="EC" id="3.2.1.21" evidence="5"/>
<evidence type="ECO:0000256" key="10">
    <source>
        <dbReference type="ARBA" id="ARBA00023180"/>
    </source>
</evidence>
<comment type="pathway">
    <text evidence="3">Glycan metabolism; cellulose degradation.</text>
</comment>
<keyword evidence="10" id="KW-0325">Glycoprotein</keyword>
<dbReference type="Gene3D" id="3.20.20.300">
    <property type="entry name" value="Glycoside hydrolase, family 3, N-terminal domain"/>
    <property type="match status" value="1"/>
</dbReference>
<dbReference type="STRING" id="602072.A0A1R3S0N3"/>
<feature type="domain" description="Glycoside hydrolase family 3 N-terminal" evidence="20">
    <location>
        <begin position="15"/>
        <end position="200"/>
    </location>
</feature>
<comment type="function">
    <text evidence="14">Beta-glucosidases are one of a number of cellulolytic enzymes involved in the degradation of cellulosic biomass. Catalyzes the last step releasing glucose from the inhibitory cellobiose.</text>
</comment>
<dbReference type="Pfam" id="PF01915">
    <property type="entry name" value="Glyco_hydro_3_C"/>
    <property type="match status" value="1"/>
</dbReference>
<evidence type="ECO:0000256" key="16">
    <source>
        <dbReference type="ARBA" id="ARBA00041276"/>
    </source>
</evidence>
<dbReference type="GO" id="GO:0005576">
    <property type="term" value="C:extracellular region"/>
    <property type="evidence" value="ECO:0007669"/>
    <property type="project" value="UniProtKB-SubCell"/>
</dbReference>
<evidence type="ECO:0000256" key="14">
    <source>
        <dbReference type="ARBA" id="ARBA00024983"/>
    </source>
</evidence>
<evidence type="ECO:0000259" key="20">
    <source>
        <dbReference type="Pfam" id="PF00933"/>
    </source>
</evidence>
<dbReference type="PANTHER" id="PTHR42715">
    <property type="entry name" value="BETA-GLUCOSIDASE"/>
    <property type="match status" value="1"/>
</dbReference>
<dbReference type="EMBL" id="KV907493">
    <property type="protein sequence ID" value="OOG00326.1"/>
    <property type="molecule type" value="Genomic_DNA"/>
</dbReference>
<dbReference type="GO" id="GO:0030245">
    <property type="term" value="P:cellulose catabolic process"/>
    <property type="evidence" value="ECO:0007669"/>
    <property type="project" value="UniProtKB-KW"/>
</dbReference>
<dbReference type="SUPFAM" id="SSF51445">
    <property type="entry name" value="(Trans)glycosidases"/>
    <property type="match status" value="1"/>
</dbReference>
<dbReference type="Gene3D" id="3.40.50.1700">
    <property type="entry name" value="Glycoside hydrolase family 3 C-terminal domain"/>
    <property type="match status" value="1"/>
</dbReference>
<evidence type="ECO:0000256" key="17">
    <source>
        <dbReference type="ARBA" id="ARBA00041601"/>
    </source>
</evidence>
<gene>
    <name evidence="22" type="ORF">ASPCADRAFT_39324</name>
</gene>
<evidence type="ECO:0000313" key="23">
    <source>
        <dbReference type="Proteomes" id="UP000188318"/>
    </source>
</evidence>
<comment type="catalytic activity">
    <reaction evidence="1">
        <text>Hydrolysis of terminal, non-reducing beta-D-glucosyl residues with release of beta-D-glucose.</text>
        <dbReference type="EC" id="3.2.1.21"/>
    </reaction>
</comment>
<proteinExistence type="inferred from homology"/>
<sequence length="449" mass="48977">GSHVFLGPVAGPLGRSALGGRNWEGFPPDPYLTGELFTETLLSIQDGGVQACAKHYIGNEQETQRQSTQNGNGTTIESVSSNSDDLTLHELYLWPFQQAVRAGVAAVMCSYNRLNQTYGCQNSKTLNGLLKSELGFQGYVMSDWGATHSGVFAVNSGQDMDMAGTASFGPVFFHQKLTTSVNNGSVSIDRLDDMCRRVMTPYFHLHQDKGFPAIDPSNKELNALLFSSPNEYKYNYTYGTVANVDGRGDHGAAIRKQAAEGTVLLKNVNGTLPLKSPKQIAVFGNDAGDFTNGMSIFYLNGVGTYEYGVLAAGGGTGSGLFSYVVSPLEAIKQRAGFRKATLVQYVLNNTAIIEEYSPYLAAVLPSPPDVCLVFLKSWATEEKDRTTLHSDWEDNQVVERITSQYSNTIMMTHSNRINILPWANHPNITTILTAHFPRQKAGNSIINIL</sequence>
<evidence type="ECO:0000256" key="2">
    <source>
        <dbReference type="ARBA" id="ARBA00004613"/>
    </source>
</evidence>
<evidence type="ECO:0000256" key="9">
    <source>
        <dbReference type="ARBA" id="ARBA00023001"/>
    </source>
</evidence>
<dbReference type="Pfam" id="PF00933">
    <property type="entry name" value="Glyco_hydro_3"/>
    <property type="match status" value="1"/>
</dbReference>
<evidence type="ECO:0000256" key="19">
    <source>
        <dbReference type="SAM" id="MobiDB-lite"/>
    </source>
</evidence>
<evidence type="ECO:0000256" key="7">
    <source>
        <dbReference type="ARBA" id="ARBA00022729"/>
    </source>
</evidence>
<evidence type="ECO:0000256" key="15">
    <source>
        <dbReference type="ARBA" id="ARBA00039579"/>
    </source>
</evidence>
<protein>
    <recommendedName>
        <fullName evidence="15">Probable beta-glucosidase G</fullName>
        <ecNumber evidence="5">3.2.1.21</ecNumber>
    </recommendedName>
    <alternativeName>
        <fullName evidence="16">Beta-D-glucoside glucohydrolase G</fullName>
    </alternativeName>
    <alternativeName>
        <fullName evidence="17">Cellobiase G</fullName>
    </alternativeName>
    <alternativeName>
        <fullName evidence="18">Gentiobiase G</fullName>
    </alternativeName>
</protein>
<dbReference type="Proteomes" id="UP000188318">
    <property type="component" value="Unassembled WGS sequence"/>
</dbReference>
<evidence type="ECO:0000256" key="1">
    <source>
        <dbReference type="ARBA" id="ARBA00000448"/>
    </source>
</evidence>
<dbReference type="InterPro" id="IPR036881">
    <property type="entry name" value="Glyco_hydro_3_C_sf"/>
</dbReference>
<comment type="subcellular location">
    <subcellularLocation>
        <location evidence="2">Secreted</location>
    </subcellularLocation>
</comment>
<comment type="similarity">
    <text evidence="4">Belongs to the glycosyl hydrolase 3 family.</text>
</comment>
<dbReference type="OMA" id="THSNRIN"/>
<evidence type="ECO:0000256" key="3">
    <source>
        <dbReference type="ARBA" id="ARBA00004987"/>
    </source>
</evidence>
<keyword evidence="11" id="KW-0119">Carbohydrate metabolism</keyword>
<evidence type="ECO:0000256" key="13">
    <source>
        <dbReference type="ARBA" id="ARBA00023326"/>
    </source>
</evidence>
<evidence type="ECO:0000313" key="22">
    <source>
        <dbReference type="EMBL" id="OOG00326.1"/>
    </source>
</evidence>
<evidence type="ECO:0000256" key="6">
    <source>
        <dbReference type="ARBA" id="ARBA00022525"/>
    </source>
</evidence>
<evidence type="ECO:0000256" key="8">
    <source>
        <dbReference type="ARBA" id="ARBA00022801"/>
    </source>
</evidence>
<dbReference type="InterPro" id="IPR017853">
    <property type="entry name" value="GH"/>
</dbReference>
<evidence type="ECO:0000256" key="12">
    <source>
        <dbReference type="ARBA" id="ARBA00023295"/>
    </source>
</evidence>
<accession>A0A1R3S0N3</accession>
<dbReference type="FunFam" id="3.20.20.300:FF:000002">
    <property type="entry name" value="Probable beta-glucosidase"/>
    <property type="match status" value="1"/>
</dbReference>
<keyword evidence="8 22" id="KW-0378">Hydrolase</keyword>
<keyword evidence="7" id="KW-0732">Signal</keyword>